<dbReference type="EMBL" id="LN609303">
    <property type="protein sequence ID" value="CEF57365.1"/>
    <property type="molecule type" value="Genomic_DNA"/>
</dbReference>
<dbReference type="Proteomes" id="UP000657200">
    <property type="component" value="Unassembled WGS sequence"/>
</dbReference>
<dbReference type="EMBL" id="WOTE01000010">
    <property type="protein sequence ID" value="NHO40390.1"/>
    <property type="molecule type" value="Genomic_DNA"/>
</dbReference>
<sequence length="102" mass="11528">MTEIITEYGAALCCFRRNTMLVLSEFNCLLGRGYGTICLTLGVGRRWAGAPGFWLIILIIWIFSIGFLSGFYVRQENLSDIKTGEGAEIRKIVIFEVMGRLR</sequence>
<protein>
    <submittedName>
        <fullName evidence="2">Uncharacterized protein</fullName>
    </submittedName>
</protein>
<evidence type="ECO:0000313" key="3">
    <source>
        <dbReference type="EMBL" id="NHO40390.1"/>
    </source>
</evidence>
<gene>
    <name evidence="2" type="ORF">AGA_1P54</name>
    <name evidence="3" type="ORF">GOB80_12020</name>
</gene>
<keyword evidence="1" id="KW-0812">Transmembrane</keyword>
<reference evidence="4" key="1">
    <citation type="submission" date="2014-09" db="EMBL/GenBank/DDBJ databases">
        <authorList>
            <person name="Illeghems K.G."/>
        </authorList>
    </citation>
    <scope>NUCLEOTIDE SEQUENCE [LARGE SCALE GENOMIC DNA]</scope>
    <source>
        <strain evidence="4">LMG 23848T</strain>
        <plasmid evidence="4">1P</plasmid>
    </source>
</reference>
<evidence type="ECO:0000313" key="2">
    <source>
        <dbReference type="EMBL" id="CEF57365.1"/>
    </source>
</evidence>
<evidence type="ECO:0000256" key="1">
    <source>
        <dbReference type="SAM" id="Phobius"/>
    </source>
</evidence>
<evidence type="ECO:0000313" key="4">
    <source>
        <dbReference type="Proteomes" id="UP000068250"/>
    </source>
</evidence>
<accession>A0A0U5F6K3</accession>
<evidence type="ECO:0000313" key="5">
    <source>
        <dbReference type="Proteomes" id="UP000657200"/>
    </source>
</evidence>
<reference evidence="2" key="2">
    <citation type="submission" date="2014-09" db="EMBL/GenBank/DDBJ databases">
        <authorList>
            <person name="Magalhaes I.L.F."/>
            <person name="Oliveira U."/>
            <person name="Santos F.R."/>
            <person name="Vidigal T.H.D.A."/>
            <person name="Brescovit A.D."/>
            <person name="Santos A.J."/>
        </authorList>
    </citation>
    <scope>NUCLEOTIDE SEQUENCE</scope>
    <source>
        <strain evidence="2">LMG 23848T</strain>
    </source>
</reference>
<name>A0A0U5F6K3_9PROT</name>
<dbReference type="PATRIC" id="fig|431306.5.peg.2779"/>
<keyword evidence="1" id="KW-0472">Membrane</keyword>
<proteinExistence type="predicted"/>
<dbReference type="AlphaFoldDB" id="A0A0U5F6K3"/>
<dbReference type="Proteomes" id="UP000068250">
    <property type="component" value="Plasmid 1P"/>
</dbReference>
<keyword evidence="5" id="KW-1185">Reference proteome</keyword>
<geneLocation type="plasmid" evidence="4">
    <name>1P</name>
</geneLocation>
<reference evidence="3 5" key="3">
    <citation type="journal article" date="2020" name="Int. J. Syst. Evol. Microbiol.">
        <title>Novel acetic acid bacteria from cider fermentations: Acetobacter conturbans sp. nov. and Acetobacter fallax sp. nov.</title>
        <authorList>
            <person name="Sombolestani A.S."/>
            <person name="Cleenwerck I."/>
            <person name="Cnockaert M."/>
            <person name="Borremans W."/>
            <person name="Wieme A.D."/>
            <person name="De Vuyst L."/>
            <person name="Vandamme P."/>
        </authorList>
    </citation>
    <scope>NUCLEOTIDE SEQUENCE [LARGE SCALE GENOMIC DNA]</scope>
    <source>
        <strain evidence="3 5">LMG 23848</strain>
    </source>
</reference>
<dbReference type="RefSeq" id="WP_059024914.1">
    <property type="nucleotide sequence ID" value="NZ_LN609303.1"/>
</dbReference>
<feature type="transmembrane region" description="Helical" evidence="1">
    <location>
        <begin position="53"/>
        <end position="73"/>
    </location>
</feature>
<keyword evidence="1" id="KW-1133">Transmembrane helix</keyword>
<organism evidence="2 4">
    <name type="scientific">Acetobacter ghanensis</name>
    <dbReference type="NCBI Taxonomy" id="431306"/>
    <lineage>
        <taxon>Bacteria</taxon>
        <taxon>Pseudomonadati</taxon>
        <taxon>Pseudomonadota</taxon>
        <taxon>Alphaproteobacteria</taxon>
        <taxon>Acetobacterales</taxon>
        <taxon>Acetobacteraceae</taxon>
        <taxon>Acetobacter</taxon>
    </lineage>
</organism>